<feature type="transmembrane region" description="Helical" evidence="6">
    <location>
        <begin position="339"/>
        <end position="361"/>
    </location>
</feature>
<protein>
    <submittedName>
        <fullName evidence="7">Putative permease</fullName>
    </submittedName>
</protein>
<dbReference type="AlphaFoldDB" id="L0KCM8"/>
<dbReference type="KEGG" id="hhl:Halha_2411"/>
<gene>
    <name evidence="7" type="ordered locus">Halha_2411</name>
</gene>
<evidence type="ECO:0000313" key="7">
    <source>
        <dbReference type="EMBL" id="AGB42285.1"/>
    </source>
</evidence>
<evidence type="ECO:0000256" key="3">
    <source>
        <dbReference type="ARBA" id="ARBA00022692"/>
    </source>
</evidence>
<organism evidence="7 8">
    <name type="scientific">Halobacteroides halobius (strain ATCC 35273 / DSM 5150 / MD-1)</name>
    <dbReference type="NCBI Taxonomy" id="748449"/>
    <lineage>
        <taxon>Bacteria</taxon>
        <taxon>Bacillati</taxon>
        <taxon>Bacillota</taxon>
        <taxon>Clostridia</taxon>
        <taxon>Halanaerobiales</taxon>
        <taxon>Halobacteroidaceae</taxon>
        <taxon>Halobacteroides</taxon>
    </lineage>
</organism>
<proteinExistence type="predicted"/>
<keyword evidence="4 6" id="KW-1133">Transmembrane helix</keyword>
<dbReference type="PATRIC" id="fig|748449.3.peg.2333"/>
<evidence type="ECO:0000256" key="4">
    <source>
        <dbReference type="ARBA" id="ARBA00022989"/>
    </source>
</evidence>
<dbReference type="STRING" id="748449.Halha_2411"/>
<dbReference type="eggNOG" id="COG0795">
    <property type="taxonomic scope" value="Bacteria"/>
</dbReference>
<feature type="transmembrane region" description="Helical" evidence="6">
    <location>
        <begin position="313"/>
        <end position="333"/>
    </location>
</feature>
<evidence type="ECO:0000256" key="6">
    <source>
        <dbReference type="SAM" id="Phobius"/>
    </source>
</evidence>
<accession>L0KCM8</accession>
<sequence length="365" mass="41013">MKIIDRYLLKELIQPFLFGVFAFTSIFVGSDILVRLGKMMMQYGVPLLTTIKLFFLSLPQIIVWTFPMSMLLATLLSFGRLSGDSEIIALKAGGVSFIRLITPVLIVGLLVSGVTIFFDNQLVPASQNAYQEIVWRLRHGEAMPKTQRNLRIAPVDNQTGKLDFVLTANKFDGRTKTLTGVTWQDYEQGKLRLIIQANKAKWERDEWVFLHGTSYTITKEGRVPQTTFQRLSMKNRLPRTPQQINRTQKEPAEMTLDALAEHIKLMKQEGRNVKKLLVAYHQRLAVPFACFIFALLGAPLGMKPNRSGSSIGLGLSIIVIFIYYTLMTVGSTLGQAGHIAPWLGAWLQNIVFALVGIGLVIKESR</sequence>
<evidence type="ECO:0000313" key="8">
    <source>
        <dbReference type="Proteomes" id="UP000010880"/>
    </source>
</evidence>
<dbReference type="InterPro" id="IPR005495">
    <property type="entry name" value="LptG/LptF_permease"/>
</dbReference>
<dbReference type="GO" id="GO:0043190">
    <property type="term" value="C:ATP-binding cassette (ABC) transporter complex"/>
    <property type="evidence" value="ECO:0007669"/>
    <property type="project" value="TreeGrafter"/>
</dbReference>
<evidence type="ECO:0000256" key="5">
    <source>
        <dbReference type="ARBA" id="ARBA00023136"/>
    </source>
</evidence>
<dbReference type="Proteomes" id="UP000010880">
    <property type="component" value="Chromosome"/>
</dbReference>
<keyword evidence="3 6" id="KW-0812">Transmembrane</keyword>
<evidence type="ECO:0000256" key="2">
    <source>
        <dbReference type="ARBA" id="ARBA00022475"/>
    </source>
</evidence>
<dbReference type="PANTHER" id="PTHR33529:SF6">
    <property type="entry name" value="YJGP_YJGQ FAMILY PERMEASE"/>
    <property type="match status" value="1"/>
</dbReference>
<feature type="transmembrane region" description="Helical" evidence="6">
    <location>
        <begin position="53"/>
        <end position="76"/>
    </location>
</feature>
<keyword evidence="8" id="KW-1185">Reference proteome</keyword>
<feature type="transmembrane region" description="Helical" evidence="6">
    <location>
        <begin position="284"/>
        <end position="301"/>
    </location>
</feature>
<dbReference type="HOGENOM" id="CLU_028799_3_1_9"/>
<feature type="transmembrane region" description="Helical" evidence="6">
    <location>
        <begin position="12"/>
        <end position="33"/>
    </location>
</feature>
<dbReference type="EMBL" id="CP003359">
    <property type="protein sequence ID" value="AGB42285.1"/>
    <property type="molecule type" value="Genomic_DNA"/>
</dbReference>
<dbReference type="Pfam" id="PF03739">
    <property type="entry name" value="LptF_LptG"/>
    <property type="match status" value="1"/>
</dbReference>
<dbReference type="PANTHER" id="PTHR33529">
    <property type="entry name" value="SLR0882 PROTEIN-RELATED"/>
    <property type="match status" value="1"/>
</dbReference>
<dbReference type="GO" id="GO:0015920">
    <property type="term" value="P:lipopolysaccharide transport"/>
    <property type="evidence" value="ECO:0007669"/>
    <property type="project" value="TreeGrafter"/>
</dbReference>
<keyword evidence="2" id="KW-1003">Cell membrane</keyword>
<name>L0KCM8_HALHC</name>
<reference evidence="8" key="1">
    <citation type="submission" date="2012-02" db="EMBL/GenBank/DDBJ databases">
        <title>The complete genome of Halobacteroides halobius DSM 5150.</title>
        <authorList>
            <person name="Lucas S."/>
            <person name="Copeland A."/>
            <person name="Lapidus A."/>
            <person name="Glavina del Rio T."/>
            <person name="Dalin E."/>
            <person name="Tice H."/>
            <person name="Bruce D."/>
            <person name="Goodwin L."/>
            <person name="Pitluck S."/>
            <person name="Peters L."/>
            <person name="Mikhailova N."/>
            <person name="Gu W."/>
            <person name="Kyrpides N."/>
            <person name="Mavromatis K."/>
            <person name="Ivanova N."/>
            <person name="Brettin T."/>
            <person name="Detter J.C."/>
            <person name="Han C."/>
            <person name="Larimer F."/>
            <person name="Land M."/>
            <person name="Hauser L."/>
            <person name="Markowitz V."/>
            <person name="Cheng J.-F."/>
            <person name="Hugenholtz P."/>
            <person name="Woyke T."/>
            <person name="Wu D."/>
            <person name="Tindall B."/>
            <person name="Pomrenke H."/>
            <person name="Brambilla E."/>
            <person name="Klenk H.-P."/>
            <person name="Eisen J.A."/>
        </authorList>
    </citation>
    <scope>NUCLEOTIDE SEQUENCE [LARGE SCALE GENOMIC DNA]</scope>
    <source>
        <strain evidence="8">ATCC 35273 / DSM 5150 / MD-1</strain>
    </source>
</reference>
<evidence type="ECO:0000256" key="1">
    <source>
        <dbReference type="ARBA" id="ARBA00004651"/>
    </source>
</evidence>
<dbReference type="OrthoDB" id="9780716at2"/>
<keyword evidence="5 6" id="KW-0472">Membrane</keyword>
<dbReference type="RefSeq" id="WP_015327999.1">
    <property type="nucleotide sequence ID" value="NC_019978.1"/>
</dbReference>
<comment type="subcellular location">
    <subcellularLocation>
        <location evidence="1">Cell membrane</location>
        <topology evidence="1">Multi-pass membrane protein</topology>
    </subcellularLocation>
</comment>
<feature type="transmembrane region" description="Helical" evidence="6">
    <location>
        <begin position="97"/>
        <end position="118"/>
    </location>
</feature>